<accession>A0A2P4XXI7</accession>
<dbReference type="EMBL" id="NCKW01007169">
    <property type="protein sequence ID" value="POM70287.1"/>
    <property type="molecule type" value="Genomic_DNA"/>
</dbReference>
<keyword evidence="4" id="KW-0949">S-adenosyl-L-methionine</keyword>
<dbReference type="InterPro" id="IPR002935">
    <property type="entry name" value="SAM_O-MeTrfase"/>
</dbReference>
<protein>
    <recommendedName>
        <fullName evidence="1">catechol O-methyltransferase</fullName>
        <ecNumber evidence="1">2.1.1.6</ecNumber>
    </recommendedName>
</protein>
<keyword evidence="2" id="KW-0489">Methyltransferase</keyword>
<evidence type="ECO:0000256" key="3">
    <source>
        <dbReference type="ARBA" id="ARBA00022679"/>
    </source>
</evidence>
<dbReference type="Gene3D" id="3.40.50.150">
    <property type="entry name" value="Vaccinia Virus protein VP39"/>
    <property type="match status" value="1"/>
</dbReference>
<keyword evidence="3" id="KW-0808">Transferase</keyword>
<reference evidence="7 8" key="1">
    <citation type="journal article" date="2017" name="Genome Biol. Evol.">
        <title>Phytophthora megakarya and P. palmivora, closely related causal agents of cacao black pod rot, underwent increases in genome sizes and gene numbers by different mechanisms.</title>
        <authorList>
            <person name="Ali S.S."/>
            <person name="Shao J."/>
            <person name="Lary D.J."/>
            <person name="Kronmiller B."/>
            <person name="Shen D."/>
            <person name="Strem M.D."/>
            <person name="Amoako-Attah I."/>
            <person name="Akrofi A.Y."/>
            <person name="Begoude B.A."/>
            <person name="Ten Hoopen G.M."/>
            <person name="Coulibaly K."/>
            <person name="Kebe B.I."/>
            <person name="Melnick R.L."/>
            <person name="Guiltinan M.J."/>
            <person name="Tyler B.M."/>
            <person name="Meinhardt L.W."/>
            <person name="Bailey B.A."/>
        </authorList>
    </citation>
    <scope>NUCLEOTIDE SEQUENCE [LARGE SCALE GENOMIC DNA]</scope>
    <source>
        <strain evidence="8">sbr112.9</strain>
    </source>
</reference>
<evidence type="ECO:0000256" key="2">
    <source>
        <dbReference type="ARBA" id="ARBA00022603"/>
    </source>
</evidence>
<gene>
    <name evidence="7" type="ORF">PHPALM_13293</name>
</gene>
<evidence type="ECO:0000256" key="1">
    <source>
        <dbReference type="ARBA" id="ARBA00012880"/>
    </source>
</evidence>
<proteinExistence type="inferred from homology"/>
<dbReference type="Proteomes" id="UP000237271">
    <property type="component" value="Unassembled WGS sequence"/>
</dbReference>
<name>A0A2P4XXI7_9STRA</name>
<comment type="caution">
    <text evidence="7">The sequence shown here is derived from an EMBL/GenBank/DDBJ whole genome shotgun (WGS) entry which is preliminary data.</text>
</comment>
<dbReference type="EC" id="2.1.1.6" evidence="1"/>
<dbReference type="InterPro" id="IPR029063">
    <property type="entry name" value="SAM-dependent_MTases_sf"/>
</dbReference>
<dbReference type="OrthoDB" id="186626at2759"/>
<keyword evidence="5" id="KW-0128">Catecholamine metabolism</keyword>
<evidence type="ECO:0000256" key="4">
    <source>
        <dbReference type="ARBA" id="ARBA00022691"/>
    </source>
</evidence>
<evidence type="ECO:0000256" key="5">
    <source>
        <dbReference type="ARBA" id="ARBA00022939"/>
    </source>
</evidence>
<evidence type="ECO:0000313" key="7">
    <source>
        <dbReference type="EMBL" id="POM70287.1"/>
    </source>
</evidence>
<dbReference type="AlphaFoldDB" id="A0A2P4XXI7"/>
<evidence type="ECO:0000256" key="6">
    <source>
        <dbReference type="ARBA" id="ARBA00023453"/>
    </source>
</evidence>
<dbReference type="GO" id="GO:0006584">
    <property type="term" value="P:catecholamine metabolic process"/>
    <property type="evidence" value="ECO:0007669"/>
    <property type="project" value="UniProtKB-KW"/>
</dbReference>
<dbReference type="GO" id="GO:0016206">
    <property type="term" value="F:catechol O-methyltransferase activity"/>
    <property type="evidence" value="ECO:0007669"/>
    <property type="project" value="UniProtKB-EC"/>
</dbReference>
<comment type="similarity">
    <text evidence="6">Belongs to the class I-like SAM-binding methyltransferase superfamily. Cation-dependent O-methyltransferase family.</text>
</comment>
<keyword evidence="8" id="KW-1185">Reference proteome</keyword>
<dbReference type="PANTHER" id="PTHR43836">
    <property type="entry name" value="CATECHOL O-METHYLTRANSFERASE 1-RELATED"/>
    <property type="match status" value="1"/>
</dbReference>
<dbReference type="PANTHER" id="PTHR43836:SF2">
    <property type="entry name" value="CATECHOL O-METHYLTRANSFERASE 1-RELATED"/>
    <property type="match status" value="1"/>
</dbReference>
<dbReference type="GO" id="GO:0032259">
    <property type="term" value="P:methylation"/>
    <property type="evidence" value="ECO:0007669"/>
    <property type="project" value="UniProtKB-KW"/>
</dbReference>
<feature type="non-terminal residue" evidence="7">
    <location>
        <position position="1"/>
    </location>
</feature>
<evidence type="ECO:0000313" key="8">
    <source>
        <dbReference type="Proteomes" id="UP000237271"/>
    </source>
</evidence>
<sequence>ETYTKLKEFGIHNVDIFFIDHDKRQYLNDFKVIERSGLLKPGAVVIADNVLSPGPGRISDYLEYVRSNSKFTSVLHESFVEYQIELKDGVEVSTYVG</sequence>
<dbReference type="PROSITE" id="PS51682">
    <property type="entry name" value="SAM_OMT_I"/>
    <property type="match status" value="1"/>
</dbReference>
<organism evidence="7 8">
    <name type="scientific">Phytophthora palmivora</name>
    <dbReference type="NCBI Taxonomy" id="4796"/>
    <lineage>
        <taxon>Eukaryota</taxon>
        <taxon>Sar</taxon>
        <taxon>Stramenopiles</taxon>
        <taxon>Oomycota</taxon>
        <taxon>Peronosporomycetes</taxon>
        <taxon>Peronosporales</taxon>
        <taxon>Peronosporaceae</taxon>
        <taxon>Phytophthora</taxon>
    </lineage>
</organism>
<dbReference type="SUPFAM" id="SSF53335">
    <property type="entry name" value="S-adenosyl-L-methionine-dependent methyltransferases"/>
    <property type="match status" value="1"/>
</dbReference>